<evidence type="ECO:0000256" key="7">
    <source>
        <dbReference type="ARBA" id="ARBA00023284"/>
    </source>
</evidence>
<dbReference type="AlphaFoldDB" id="A0A106C3I1"/>
<evidence type="ECO:0000256" key="4">
    <source>
        <dbReference type="ARBA" id="ARBA00022862"/>
    </source>
</evidence>
<keyword evidence="6" id="KW-1015">Disulfide bond</keyword>
<evidence type="ECO:0000313" key="14">
    <source>
        <dbReference type="Proteomes" id="UP000055702"/>
    </source>
</evidence>
<evidence type="ECO:0000256" key="11">
    <source>
        <dbReference type="ARBA" id="ARBA00049091"/>
    </source>
</evidence>
<dbReference type="PANTHER" id="PTHR42801">
    <property type="entry name" value="THIOREDOXIN-DEPENDENT PEROXIDE REDUCTASE"/>
    <property type="match status" value="1"/>
</dbReference>
<evidence type="ECO:0000256" key="9">
    <source>
        <dbReference type="ARBA" id="ARBA00038489"/>
    </source>
</evidence>
<dbReference type="Proteomes" id="UP000055702">
    <property type="component" value="Unassembled WGS sequence"/>
</dbReference>
<proteinExistence type="inferred from homology"/>
<keyword evidence="7" id="KW-0676">Redox-active center</keyword>
<dbReference type="EC" id="1.11.1.24" evidence="2"/>
<keyword evidence="5" id="KW-0560">Oxidoreductase</keyword>
<dbReference type="Pfam" id="PF00578">
    <property type="entry name" value="AhpC-TSA"/>
    <property type="match status" value="1"/>
</dbReference>
<dbReference type="GO" id="GO:0045454">
    <property type="term" value="P:cell redox homeostasis"/>
    <property type="evidence" value="ECO:0007669"/>
    <property type="project" value="TreeGrafter"/>
</dbReference>
<dbReference type="InterPro" id="IPR036249">
    <property type="entry name" value="Thioredoxin-like_sf"/>
</dbReference>
<dbReference type="GO" id="GO:0034599">
    <property type="term" value="P:cellular response to oxidative stress"/>
    <property type="evidence" value="ECO:0007669"/>
    <property type="project" value="TreeGrafter"/>
</dbReference>
<dbReference type="GO" id="GO:0008379">
    <property type="term" value="F:thioredoxin peroxidase activity"/>
    <property type="evidence" value="ECO:0007669"/>
    <property type="project" value="TreeGrafter"/>
</dbReference>
<evidence type="ECO:0000259" key="12">
    <source>
        <dbReference type="PROSITE" id="PS51352"/>
    </source>
</evidence>
<evidence type="ECO:0000256" key="3">
    <source>
        <dbReference type="ARBA" id="ARBA00022559"/>
    </source>
</evidence>
<comment type="similarity">
    <text evidence="9">Belongs to the peroxiredoxin family. BCP/PrxQ subfamily.</text>
</comment>
<dbReference type="CDD" id="cd02970">
    <property type="entry name" value="PRX_like2"/>
    <property type="match status" value="1"/>
</dbReference>
<accession>A0A106C3I1</accession>
<gene>
    <name evidence="13" type="ORF">AWJ07_03195</name>
</gene>
<comment type="catalytic activity">
    <reaction evidence="11">
        <text>a hydroperoxide + [thioredoxin]-dithiol = an alcohol + [thioredoxin]-disulfide + H2O</text>
        <dbReference type="Rhea" id="RHEA:62620"/>
        <dbReference type="Rhea" id="RHEA-COMP:10698"/>
        <dbReference type="Rhea" id="RHEA-COMP:10700"/>
        <dbReference type="ChEBI" id="CHEBI:15377"/>
        <dbReference type="ChEBI" id="CHEBI:29950"/>
        <dbReference type="ChEBI" id="CHEBI:30879"/>
        <dbReference type="ChEBI" id="CHEBI:35924"/>
        <dbReference type="ChEBI" id="CHEBI:50058"/>
        <dbReference type="EC" id="1.11.1.24"/>
    </reaction>
</comment>
<dbReference type="GO" id="GO:0005737">
    <property type="term" value="C:cytoplasm"/>
    <property type="evidence" value="ECO:0007669"/>
    <property type="project" value="TreeGrafter"/>
</dbReference>
<dbReference type="PROSITE" id="PS51352">
    <property type="entry name" value="THIOREDOXIN_2"/>
    <property type="match status" value="1"/>
</dbReference>
<evidence type="ECO:0000256" key="10">
    <source>
        <dbReference type="ARBA" id="ARBA00042639"/>
    </source>
</evidence>
<dbReference type="Gene3D" id="3.40.30.10">
    <property type="entry name" value="Glutaredoxin"/>
    <property type="match status" value="1"/>
</dbReference>
<reference evidence="13 14" key="1">
    <citation type="submission" date="2016-01" db="EMBL/GenBank/DDBJ databases">
        <title>Draft genome of the antarctic isolate Shewanella frigidimarina Ag06-30.</title>
        <authorList>
            <person name="Parmeciano Di Noto G."/>
            <person name="Vazquez S."/>
            <person name="Mac Cormack W."/>
            <person name="Iriarte A."/>
            <person name="Quiroga C."/>
        </authorList>
    </citation>
    <scope>NUCLEOTIDE SEQUENCE [LARGE SCALE GENOMIC DNA]</scope>
    <source>
        <strain evidence="13 14">Ag06-30</strain>
    </source>
</reference>
<comment type="function">
    <text evidence="1">Thiol-specific peroxidase that catalyzes the reduction of hydrogen peroxide and organic hydroperoxides to water and alcohols, respectively. Plays a role in cell protection against oxidative stress by detoxifying peroxides and as sensor of hydrogen peroxide-mediated signaling events.</text>
</comment>
<evidence type="ECO:0000256" key="6">
    <source>
        <dbReference type="ARBA" id="ARBA00023157"/>
    </source>
</evidence>
<name>A0A106C3I1_SHEFR</name>
<evidence type="ECO:0000256" key="8">
    <source>
        <dbReference type="ARBA" id="ARBA00032824"/>
    </source>
</evidence>
<dbReference type="PANTHER" id="PTHR42801:SF7">
    <property type="entry name" value="SLL1159 PROTEIN"/>
    <property type="match status" value="1"/>
</dbReference>
<dbReference type="SUPFAM" id="SSF52833">
    <property type="entry name" value="Thioredoxin-like"/>
    <property type="match status" value="1"/>
</dbReference>
<evidence type="ECO:0000256" key="1">
    <source>
        <dbReference type="ARBA" id="ARBA00003330"/>
    </source>
</evidence>
<keyword evidence="3" id="KW-0575">Peroxidase</keyword>
<evidence type="ECO:0000256" key="2">
    <source>
        <dbReference type="ARBA" id="ARBA00013017"/>
    </source>
</evidence>
<keyword evidence="4" id="KW-0049">Antioxidant</keyword>
<comment type="caution">
    <text evidence="13">The sequence shown here is derived from an EMBL/GenBank/DDBJ whole genome shotgun (WGS) entry which is preliminary data.</text>
</comment>
<protein>
    <recommendedName>
        <fullName evidence="2">thioredoxin-dependent peroxiredoxin</fullName>
        <ecNumber evidence="2">1.11.1.24</ecNumber>
    </recommendedName>
    <alternativeName>
        <fullName evidence="8">Thioredoxin peroxidase</fullName>
    </alternativeName>
    <alternativeName>
        <fullName evidence="10">Thioredoxin-dependent peroxiredoxin Bcp</fullName>
    </alternativeName>
</protein>
<dbReference type="EMBL" id="LRDC01000001">
    <property type="protein sequence ID" value="KVX03576.1"/>
    <property type="molecule type" value="Genomic_DNA"/>
</dbReference>
<evidence type="ECO:0000256" key="5">
    <source>
        <dbReference type="ARBA" id="ARBA00023002"/>
    </source>
</evidence>
<dbReference type="InterPro" id="IPR013766">
    <property type="entry name" value="Thioredoxin_domain"/>
</dbReference>
<dbReference type="InterPro" id="IPR050924">
    <property type="entry name" value="Peroxiredoxin_BCP/PrxQ"/>
</dbReference>
<sequence length="214" mass="23333">MSLSAQLTEKRDANAANLLPEVLAIMSDATLNLKLSGIIDSAPKAGDKLAAFSLTNPLGVTRHLSELLVNGPVVVTFYRGSWCPYCNLALRAYQQHLAEFKQLGATFVAITPELPDMSLSTAEKNELEFDVLSDVNAEYAKALGLVFSLPDSIRDLYQQFGVEVEKHNGADQFDFPLAATFVVAKDGTIVKAFVDADYTYRLDPEDIISSLKAL</sequence>
<dbReference type="RefSeq" id="WP_059744276.1">
    <property type="nucleotide sequence ID" value="NZ_LRDC01000001.1"/>
</dbReference>
<dbReference type="InterPro" id="IPR000866">
    <property type="entry name" value="AhpC/TSA"/>
</dbReference>
<evidence type="ECO:0000313" key="13">
    <source>
        <dbReference type="EMBL" id="KVX03576.1"/>
    </source>
</evidence>
<organism evidence="13">
    <name type="scientific">Shewanella frigidimarina</name>
    <dbReference type="NCBI Taxonomy" id="56812"/>
    <lineage>
        <taxon>Bacteria</taxon>
        <taxon>Pseudomonadati</taxon>
        <taxon>Pseudomonadota</taxon>
        <taxon>Gammaproteobacteria</taxon>
        <taxon>Alteromonadales</taxon>
        <taxon>Shewanellaceae</taxon>
        <taxon>Shewanella</taxon>
    </lineage>
</organism>
<feature type="domain" description="Thioredoxin" evidence="12">
    <location>
        <begin position="43"/>
        <end position="214"/>
    </location>
</feature>